<keyword evidence="3" id="KW-1185">Reference proteome</keyword>
<protein>
    <submittedName>
        <fullName evidence="2">GNAT family N-acetyltransferase</fullName>
    </submittedName>
</protein>
<dbReference type="KEGG" id="eio:H9L01_04470"/>
<dbReference type="GO" id="GO:0016747">
    <property type="term" value="F:acyltransferase activity, transferring groups other than amino-acyl groups"/>
    <property type="evidence" value="ECO:0007669"/>
    <property type="project" value="InterPro"/>
</dbReference>
<gene>
    <name evidence="2" type="ORF">H9L01_04470</name>
</gene>
<evidence type="ECO:0000313" key="3">
    <source>
        <dbReference type="Proteomes" id="UP000515928"/>
    </source>
</evidence>
<keyword evidence="2" id="KW-0808">Transferase</keyword>
<dbReference type="InterPro" id="IPR016181">
    <property type="entry name" value="Acyl_CoA_acyltransferase"/>
</dbReference>
<accession>A0A7G9S188</accession>
<dbReference type="InterPro" id="IPR000182">
    <property type="entry name" value="GNAT_dom"/>
</dbReference>
<evidence type="ECO:0000313" key="2">
    <source>
        <dbReference type="EMBL" id="QNN61613.1"/>
    </source>
</evidence>
<name>A0A7G9S188_9FIRM</name>
<organism evidence="2 3">
    <name type="scientific">Erysipelothrix inopinata</name>
    <dbReference type="NCBI Taxonomy" id="225084"/>
    <lineage>
        <taxon>Bacteria</taxon>
        <taxon>Bacillati</taxon>
        <taxon>Bacillota</taxon>
        <taxon>Erysipelotrichia</taxon>
        <taxon>Erysipelotrichales</taxon>
        <taxon>Erysipelotrichaceae</taxon>
        <taxon>Erysipelothrix</taxon>
    </lineage>
</organism>
<dbReference type="CDD" id="cd04301">
    <property type="entry name" value="NAT_SF"/>
    <property type="match status" value="1"/>
</dbReference>
<dbReference type="Gene3D" id="3.40.630.30">
    <property type="match status" value="1"/>
</dbReference>
<feature type="domain" description="N-acetyltransferase" evidence="1">
    <location>
        <begin position="1"/>
        <end position="97"/>
    </location>
</feature>
<dbReference type="Proteomes" id="UP000515928">
    <property type="component" value="Chromosome"/>
</dbReference>
<dbReference type="EMBL" id="CP060715">
    <property type="protein sequence ID" value="QNN61613.1"/>
    <property type="molecule type" value="Genomic_DNA"/>
</dbReference>
<dbReference type="SUPFAM" id="SSF55729">
    <property type="entry name" value="Acyl-CoA N-acyltransferases (Nat)"/>
    <property type="match status" value="1"/>
</dbReference>
<sequence>MSLKRASRKDIEWVNNQYKEIGFVESNFDNEIIVIVEHEGNCAGLGRIVNLNNNEAEMGGIYILDKYRGLTLARKLVEGLIDTARLEGYKTIYCLPF</sequence>
<dbReference type="RefSeq" id="WP_187534812.1">
    <property type="nucleotide sequence ID" value="NZ_CBCSHU010000003.1"/>
</dbReference>
<dbReference type="Pfam" id="PF00583">
    <property type="entry name" value="Acetyltransf_1"/>
    <property type="match status" value="1"/>
</dbReference>
<evidence type="ECO:0000259" key="1">
    <source>
        <dbReference type="PROSITE" id="PS51186"/>
    </source>
</evidence>
<reference evidence="2 3" key="1">
    <citation type="submission" date="2020-08" db="EMBL/GenBank/DDBJ databases">
        <title>Genome sequence of Erysipelothrix inopinata DSM 15511T.</title>
        <authorList>
            <person name="Hyun D.-W."/>
            <person name="Bae J.-W."/>
        </authorList>
    </citation>
    <scope>NUCLEOTIDE SEQUENCE [LARGE SCALE GENOMIC DNA]</scope>
    <source>
        <strain evidence="2 3">DSM 15511</strain>
    </source>
</reference>
<dbReference type="PROSITE" id="PS51186">
    <property type="entry name" value="GNAT"/>
    <property type="match status" value="1"/>
</dbReference>
<proteinExistence type="predicted"/>
<dbReference type="AlphaFoldDB" id="A0A7G9S188"/>